<feature type="transmembrane region" description="Helical" evidence="1">
    <location>
        <begin position="183"/>
        <end position="202"/>
    </location>
</feature>
<accession>X4Y5Z7</accession>
<feature type="transmembrane region" description="Helical" evidence="1">
    <location>
        <begin position="69"/>
        <end position="92"/>
    </location>
</feature>
<feature type="transmembrane region" description="Helical" evidence="1">
    <location>
        <begin position="21"/>
        <end position="41"/>
    </location>
</feature>
<keyword evidence="1" id="KW-0812">Transmembrane</keyword>
<dbReference type="EMBL" id="KF836421">
    <property type="protein sequence ID" value="AHV78688.1"/>
    <property type="molecule type" value="Genomic_DNA"/>
</dbReference>
<dbReference type="AlphaFoldDB" id="X4Y5Z7"/>
<keyword evidence="1" id="KW-0472">Membrane</keyword>
<reference evidence="2" key="1">
    <citation type="journal article" date="2014" name="Microbiology (Mosc.)">
        <title>The gene cluster of aureocyclicin 4185: the first cyclic bacteriocin of Staphylococcus aureus.</title>
        <authorList>
            <person name="Potter A."/>
            <person name="Ceotto H."/>
            <person name="Coelho M.L."/>
            <person name="Guimaraes A.J."/>
            <person name="Bastos Mdo C."/>
        </authorList>
    </citation>
    <scope>NUCLEOTIDE SEQUENCE</scope>
    <source>
        <strain evidence="2">4185</strain>
        <plasmid evidence="2">pRJ101</plasmid>
    </source>
</reference>
<keyword evidence="2" id="KW-0614">Plasmid</keyword>
<keyword evidence="1" id="KW-1133">Transmembrane helix</keyword>
<dbReference type="RefSeq" id="WP_032495766.1">
    <property type="nucleotide sequence ID" value="NZ_MF706324.1"/>
</dbReference>
<name>X4Y5Z7_STAAU</name>
<geneLocation type="plasmid" evidence="2">
    <name>pRJ101</name>
</geneLocation>
<evidence type="ECO:0000313" key="2">
    <source>
        <dbReference type="EMBL" id="AHV78688.1"/>
    </source>
</evidence>
<organism evidence="2">
    <name type="scientific">Staphylococcus aureus</name>
    <dbReference type="NCBI Taxonomy" id="1280"/>
    <lineage>
        <taxon>Bacteria</taxon>
        <taxon>Bacillati</taxon>
        <taxon>Bacillota</taxon>
        <taxon>Bacilli</taxon>
        <taxon>Bacillales</taxon>
        <taxon>Staphylococcaceae</taxon>
        <taxon>Staphylococcus</taxon>
    </lineage>
</organism>
<feature type="transmembrane region" description="Helical" evidence="1">
    <location>
        <begin position="104"/>
        <end position="130"/>
    </location>
</feature>
<feature type="transmembrane region" description="Helical" evidence="1">
    <location>
        <begin position="150"/>
        <end position="171"/>
    </location>
</feature>
<gene>
    <name evidence="2" type="primary">aclX</name>
</gene>
<proteinExistence type="predicted"/>
<protein>
    <submittedName>
        <fullName evidence="2">AclX</fullName>
    </submittedName>
</protein>
<evidence type="ECO:0000256" key="1">
    <source>
        <dbReference type="SAM" id="Phobius"/>
    </source>
</evidence>
<sequence length="205" mass="23279">MKIMNLPLYNHFTELRDKPKWALKFILGVLIFALSKIIGFYNTDMNQIYKHIDLSAEQMSQMNTRLEKLTIIGAPLMAIIQIFLTFIIILILSKIMKSDVTSKVIFSAILSYSIIIGSVTLIVTLIQFMFGLSPLDYRITSLNIFSKGNSFLELFDLQIIFGAYVFGIMLFATNHFSKKNTCMCSFIYILIFIGLGLLGVISNQS</sequence>